<feature type="transmembrane region" description="Helical" evidence="2">
    <location>
        <begin position="29"/>
        <end position="49"/>
    </location>
</feature>
<feature type="transmembrane region" description="Helical" evidence="2">
    <location>
        <begin position="56"/>
        <end position="77"/>
    </location>
</feature>
<proteinExistence type="predicted"/>
<feature type="compositionally biased region" description="Low complexity" evidence="1">
    <location>
        <begin position="527"/>
        <end position="577"/>
    </location>
</feature>
<evidence type="ECO:0000256" key="1">
    <source>
        <dbReference type="SAM" id="MobiDB-lite"/>
    </source>
</evidence>
<keyword evidence="2" id="KW-1133">Transmembrane helix</keyword>
<keyword evidence="4" id="KW-1185">Reference proteome</keyword>
<keyword evidence="2" id="KW-0472">Membrane</keyword>
<feature type="transmembrane region" description="Helical" evidence="2">
    <location>
        <begin position="140"/>
        <end position="169"/>
    </location>
</feature>
<name>A0A100WDG0_MYCCR</name>
<comment type="caution">
    <text evidence="3">The sequence shown here is derived from an EMBL/GenBank/DDBJ whole genome shotgun (WGS) entry which is preliminary data.</text>
</comment>
<feature type="compositionally biased region" description="Low complexity" evidence="1">
    <location>
        <begin position="396"/>
        <end position="411"/>
    </location>
</feature>
<feature type="region of interest" description="Disordered" evidence="1">
    <location>
        <begin position="305"/>
        <end position="590"/>
    </location>
</feature>
<feature type="region of interest" description="Disordered" evidence="1">
    <location>
        <begin position="1"/>
        <end position="22"/>
    </location>
</feature>
<reference evidence="4" key="2">
    <citation type="submission" date="2016-02" db="EMBL/GenBank/DDBJ databases">
        <title>Draft genome sequence of five rapidly growing Mycobacterium species.</title>
        <authorList>
            <person name="Katahira K."/>
            <person name="Gotou Y."/>
            <person name="Iida K."/>
            <person name="Ogura Y."/>
            <person name="Hayashi T."/>
        </authorList>
    </citation>
    <scope>NUCLEOTIDE SEQUENCE [LARGE SCALE GENOMIC DNA]</scope>
    <source>
        <strain evidence="4">JCM15298</strain>
    </source>
</reference>
<keyword evidence="2" id="KW-0812">Transmembrane</keyword>
<accession>A0A100WDG0</accession>
<reference evidence="4" key="1">
    <citation type="journal article" date="2016" name="Genome Announc.">
        <title>Draft Genome Sequences of Five Rapidly Growing Mycobacterium Species, M. thermoresistibile, M. fortuitum subsp. acetamidolyticum, M. canariasense, M. brisbanense, and M. novocastrense.</title>
        <authorList>
            <person name="Katahira K."/>
            <person name="Ogura Y."/>
            <person name="Gotoh Y."/>
            <person name="Hayashi T."/>
        </authorList>
    </citation>
    <scope>NUCLEOTIDE SEQUENCE [LARGE SCALE GENOMIC DNA]</scope>
    <source>
        <strain evidence="4">JCM15298</strain>
    </source>
</reference>
<dbReference type="EMBL" id="BCSY01000053">
    <property type="protein sequence ID" value="GAS96517.1"/>
    <property type="molecule type" value="Genomic_DNA"/>
</dbReference>
<organism evidence="3 4">
    <name type="scientific">Mycolicibacterium canariasense</name>
    <name type="common">Mycobacterium canariasense</name>
    <dbReference type="NCBI Taxonomy" id="228230"/>
    <lineage>
        <taxon>Bacteria</taxon>
        <taxon>Bacillati</taxon>
        <taxon>Actinomycetota</taxon>
        <taxon>Actinomycetes</taxon>
        <taxon>Mycobacteriales</taxon>
        <taxon>Mycobacteriaceae</taxon>
        <taxon>Mycolicibacterium</taxon>
    </lineage>
</organism>
<sequence length="742" mass="74264">MSNTIIDPGHDRGEPLTEPMSTVPPAPPLTGFAAGITGAALLVAGVWGLHVLAPGGSLSVGAVALLLAAFTALGKGITLVQRAIAPIIAAATMAMSGVPALVRAMTGMIVGAVGIWWVLRGHAALWWAHSTGTAAGWTLLSALVQVAIIAAAGALLFGGATTLVSAFGLATSARRGADRWASWWSSRPGLGVMLLAGAAALVVLSGYLLRRISDWLLGGDPKAAFAAITVILTLGLLANTWWWGALSGWWAWAHRPHTPGSGTTPMGQMYAGAGVVALLWFSATAFGLAVPDSYTGPGAMPRARADCPPDCGGGGGSGSSGPDPSQFQPPQMPNPPGQYQGGANSGYPGPDQANGISIYNPATGQGGPTQGGYPQYPSQGQPGPPANGVQPPNYDAPLQAPAPQQTAPAGQEVPANGSQPPNYDAPAQASVPQQAPSAPQQQTPAGPQQGPGQQPAQAPQQPAQPPEGQPQPGQPNQPPQQGQPSQQQPQDPTNEQSTQQVQQQPQNQKPTTPQKDPNTPVDPTDLAAAATRRGSQQAGQQGAQQSTQATQQATQQSTQGTQQATQAGERGAEQAAEPGDQFPADFHMGQLGDGLTARAEYSPTGAHWGDNAKNVGALTKETAETLAKAGKRFTNIGRVLEAGQAAAELANGAPVPETVGKTAGSLLGAWGGAEAGALAGAAIGSFLPGPGNVVGAVVGGVVGGFLGSGFGSAAGEALGGAARSAGSALSSAASAVGGFLGW</sequence>
<evidence type="ECO:0000256" key="2">
    <source>
        <dbReference type="SAM" id="Phobius"/>
    </source>
</evidence>
<feature type="compositionally biased region" description="Pro residues" evidence="1">
    <location>
        <begin position="462"/>
        <end position="478"/>
    </location>
</feature>
<evidence type="ECO:0000313" key="3">
    <source>
        <dbReference type="EMBL" id="GAS96517.1"/>
    </source>
</evidence>
<feature type="compositionally biased region" description="Low complexity" evidence="1">
    <location>
        <begin position="425"/>
        <end position="461"/>
    </location>
</feature>
<feature type="transmembrane region" description="Helical" evidence="2">
    <location>
        <begin position="109"/>
        <end position="128"/>
    </location>
</feature>
<protein>
    <submittedName>
        <fullName evidence="3">Uncharacterized protein</fullName>
    </submittedName>
</protein>
<feature type="compositionally biased region" description="Low complexity" evidence="1">
    <location>
        <begin position="371"/>
        <end position="381"/>
    </location>
</feature>
<feature type="transmembrane region" description="Helical" evidence="2">
    <location>
        <begin position="83"/>
        <end position="102"/>
    </location>
</feature>
<evidence type="ECO:0000313" key="4">
    <source>
        <dbReference type="Proteomes" id="UP000069443"/>
    </source>
</evidence>
<dbReference type="STRING" id="228230.RMCC_3483"/>
<feature type="compositionally biased region" description="Low complexity" evidence="1">
    <location>
        <begin position="479"/>
        <end position="514"/>
    </location>
</feature>
<feature type="transmembrane region" description="Helical" evidence="2">
    <location>
        <begin position="190"/>
        <end position="209"/>
    </location>
</feature>
<dbReference type="RefSeq" id="WP_084395231.1">
    <property type="nucleotide sequence ID" value="NZ_BCSY01000053.1"/>
</dbReference>
<feature type="transmembrane region" description="Helical" evidence="2">
    <location>
        <begin position="270"/>
        <end position="290"/>
    </location>
</feature>
<dbReference type="AlphaFoldDB" id="A0A100WDG0"/>
<gene>
    <name evidence="3" type="ORF">RMCC_3483</name>
</gene>
<feature type="transmembrane region" description="Helical" evidence="2">
    <location>
        <begin position="224"/>
        <end position="249"/>
    </location>
</feature>
<dbReference type="Proteomes" id="UP000069443">
    <property type="component" value="Unassembled WGS sequence"/>
</dbReference>